<sequence>MEGVRGRWACREVTANASSQLDDGGGGGKKEVGLTVVEEALRGR</sequence>
<evidence type="ECO:0000313" key="2">
    <source>
        <dbReference type="Proteomes" id="UP001187192"/>
    </source>
</evidence>
<evidence type="ECO:0000313" key="1">
    <source>
        <dbReference type="EMBL" id="GMN32326.1"/>
    </source>
</evidence>
<comment type="caution">
    <text evidence="1">The sequence shown here is derived from an EMBL/GenBank/DDBJ whole genome shotgun (WGS) entry which is preliminary data.</text>
</comment>
<feature type="non-terminal residue" evidence="1">
    <location>
        <position position="44"/>
    </location>
</feature>
<keyword evidence="2" id="KW-1185">Reference proteome</keyword>
<name>A0AA87ZUE8_FICCA</name>
<protein>
    <submittedName>
        <fullName evidence="1">Uncharacterized protein</fullName>
    </submittedName>
</protein>
<accession>A0AA87ZUE8</accession>
<proteinExistence type="predicted"/>
<gene>
    <name evidence="1" type="ORF">TIFTF001_044675</name>
</gene>
<dbReference type="EMBL" id="BTGU01003439">
    <property type="protein sequence ID" value="GMN32326.1"/>
    <property type="molecule type" value="Genomic_DNA"/>
</dbReference>
<organism evidence="1 2">
    <name type="scientific">Ficus carica</name>
    <name type="common">Common fig</name>
    <dbReference type="NCBI Taxonomy" id="3494"/>
    <lineage>
        <taxon>Eukaryota</taxon>
        <taxon>Viridiplantae</taxon>
        <taxon>Streptophyta</taxon>
        <taxon>Embryophyta</taxon>
        <taxon>Tracheophyta</taxon>
        <taxon>Spermatophyta</taxon>
        <taxon>Magnoliopsida</taxon>
        <taxon>eudicotyledons</taxon>
        <taxon>Gunneridae</taxon>
        <taxon>Pentapetalae</taxon>
        <taxon>rosids</taxon>
        <taxon>fabids</taxon>
        <taxon>Rosales</taxon>
        <taxon>Moraceae</taxon>
        <taxon>Ficeae</taxon>
        <taxon>Ficus</taxon>
    </lineage>
</organism>
<dbReference type="AlphaFoldDB" id="A0AA87ZUE8"/>
<dbReference type="Proteomes" id="UP001187192">
    <property type="component" value="Unassembled WGS sequence"/>
</dbReference>
<reference evidence="1" key="1">
    <citation type="submission" date="2023-07" db="EMBL/GenBank/DDBJ databases">
        <title>draft genome sequence of fig (Ficus carica).</title>
        <authorList>
            <person name="Takahashi T."/>
            <person name="Nishimura K."/>
        </authorList>
    </citation>
    <scope>NUCLEOTIDE SEQUENCE</scope>
</reference>